<proteinExistence type="predicted"/>
<protein>
    <submittedName>
        <fullName evidence="1">Uncharacterized protein</fullName>
    </submittedName>
</protein>
<gene>
    <name evidence="1" type="ORF">N5J77_23150</name>
</gene>
<evidence type="ECO:0000313" key="1">
    <source>
        <dbReference type="EMBL" id="MDH2134033.1"/>
    </source>
</evidence>
<sequence length="180" mass="19923">MTTDPAGNERHAPRSTRAEVRNPVLALPAARVLAAIDPDIRTVLAWLLRDLRQDARSKSRQSWDRRKAFTAAYWASVATYAGHILRALGRAGSDRGRMPLVVRQPGFPDIAARDWADASHCYCGRRDHSGLGASEFPEGELAIGDRVVARISYNGRIWRAGPWHPGDKPLYDNWSATSAP</sequence>
<reference evidence="1" key="1">
    <citation type="submission" date="2022-09" db="EMBL/GenBank/DDBJ databases">
        <title>Intensive care unit water sources are persistently colonized with multi-drug resistant bacteria and are the site of extensive horizontal gene transfer of antibiotic resistance genes.</title>
        <authorList>
            <person name="Diorio-Toth L."/>
        </authorList>
    </citation>
    <scope>NUCLEOTIDE SEQUENCE</scope>
    <source>
        <strain evidence="1">GD03659</strain>
    </source>
</reference>
<comment type="caution">
    <text evidence="1">The sequence shown here is derived from an EMBL/GenBank/DDBJ whole genome shotgun (WGS) entry which is preliminary data.</text>
</comment>
<dbReference type="AlphaFoldDB" id="A0AA42WYA0"/>
<dbReference type="RefSeq" id="WP_254798698.1">
    <property type="nucleotide sequence ID" value="NZ_JAOCKX010000047.1"/>
</dbReference>
<evidence type="ECO:0000313" key="2">
    <source>
        <dbReference type="Proteomes" id="UP001162318"/>
    </source>
</evidence>
<name>A0AA42WYA0_SPHYA</name>
<dbReference type="EMBL" id="JAOCKX010000047">
    <property type="protein sequence ID" value="MDH2134033.1"/>
    <property type="molecule type" value="Genomic_DNA"/>
</dbReference>
<organism evidence="1 2">
    <name type="scientific">Sphingobium yanoikuyae</name>
    <name type="common">Sphingomonas yanoikuyae</name>
    <dbReference type="NCBI Taxonomy" id="13690"/>
    <lineage>
        <taxon>Bacteria</taxon>
        <taxon>Pseudomonadati</taxon>
        <taxon>Pseudomonadota</taxon>
        <taxon>Alphaproteobacteria</taxon>
        <taxon>Sphingomonadales</taxon>
        <taxon>Sphingomonadaceae</taxon>
        <taxon>Sphingobium</taxon>
    </lineage>
</organism>
<accession>A0AA42WYA0</accession>
<dbReference type="Proteomes" id="UP001162318">
    <property type="component" value="Unassembled WGS sequence"/>
</dbReference>